<gene>
    <name evidence="1" type="ORF">LCGC14_2563270</name>
</gene>
<dbReference type="EMBL" id="LAZR01042366">
    <property type="protein sequence ID" value="KKL09698.1"/>
    <property type="molecule type" value="Genomic_DNA"/>
</dbReference>
<comment type="caution">
    <text evidence="1">The sequence shown here is derived from an EMBL/GenBank/DDBJ whole genome shotgun (WGS) entry which is preliminary data.</text>
</comment>
<dbReference type="AlphaFoldDB" id="A0A0F9DCG6"/>
<organism evidence="1">
    <name type="scientific">marine sediment metagenome</name>
    <dbReference type="NCBI Taxonomy" id="412755"/>
    <lineage>
        <taxon>unclassified sequences</taxon>
        <taxon>metagenomes</taxon>
        <taxon>ecological metagenomes</taxon>
    </lineage>
</organism>
<sequence>QPEDALLTDQFYVMYYSQARKGLFLEENSVRNRLARNPELTRLKLLQNILERGGDRPFRFVAMTGRETDATTEKTASLLEGLGFVRVAAFPCISARGAKAKRTIHVYQKKPTKGSDRIPTTFPPDPL</sequence>
<proteinExistence type="predicted"/>
<name>A0A0F9DCG6_9ZZZZ</name>
<evidence type="ECO:0000313" key="1">
    <source>
        <dbReference type="EMBL" id="KKL09698.1"/>
    </source>
</evidence>
<protein>
    <submittedName>
        <fullName evidence="1">Uncharacterized protein</fullName>
    </submittedName>
</protein>
<reference evidence="1" key="1">
    <citation type="journal article" date="2015" name="Nature">
        <title>Complex archaea that bridge the gap between prokaryotes and eukaryotes.</title>
        <authorList>
            <person name="Spang A."/>
            <person name="Saw J.H."/>
            <person name="Jorgensen S.L."/>
            <person name="Zaremba-Niedzwiedzka K."/>
            <person name="Martijn J."/>
            <person name="Lind A.E."/>
            <person name="van Eijk R."/>
            <person name="Schleper C."/>
            <person name="Guy L."/>
            <person name="Ettema T.J."/>
        </authorList>
    </citation>
    <scope>NUCLEOTIDE SEQUENCE</scope>
</reference>
<feature type="non-terminal residue" evidence="1">
    <location>
        <position position="1"/>
    </location>
</feature>
<accession>A0A0F9DCG6</accession>